<dbReference type="Proteomes" id="UP000486351">
    <property type="component" value="Unassembled WGS sequence"/>
</dbReference>
<dbReference type="EMBL" id="QXFY01005025">
    <property type="protein sequence ID" value="KAE9274180.1"/>
    <property type="molecule type" value="Genomic_DNA"/>
</dbReference>
<comment type="caution">
    <text evidence="1">The sequence shown here is derived from an EMBL/GenBank/DDBJ whole genome shotgun (WGS) entry which is preliminary data.</text>
</comment>
<reference evidence="1 2" key="1">
    <citation type="submission" date="2018-09" db="EMBL/GenBank/DDBJ databases">
        <title>Genomic investigation of the strawberry pathogen Phytophthora fragariae indicates pathogenicity is determined by transcriptional variation in three key races.</title>
        <authorList>
            <person name="Adams T.M."/>
            <person name="Armitage A.D."/>
            <person name="Sobczyk M.K."/>
            <person name="Bates H.J."/>
            <person name="Dunwell J.M."/>
            <person name="Nellist C.F."/>
            <person name="Harrison R.J."/>
        </authorList>
    </citation>
    <scope>NUCLEOTIDE SEQUENCE [LARGE SCALE GENOMIC DNA]</scope>
    <source>
        <strain evidence="1 2">NOV-77</strain>
    </source>
</reference>
<accession>A0A6G0Q7U5</accession>
<gene>
    <name evidence="1" type="ORF">PF008_g29662</name>
</gene>
<sequence>MSVELAVEALMPRRPVDAAVLRAFLDEASKKLGSGEKVWGCDDKASVRFCRSFCELLVDAEDPELTRLFFTNFCPRLGELSDNASLIPGITKVVQTFDWNDIGAAVLDVLGNRTREYVEENDGESELELTLQMLDGLDDGAALQALLKMAVALTIKADTDPKSRDESIDLNSSKVIGILWKHAIASSDNEAFETLVSHFMQKDPKELGPMIEVFSQYVGDLDEAGEKFTALASIAAKRLKWLKGEILRLNIPFSWEMPSATFPGIPKIEEFLRGPETSMKTVGLKSFKGLPDARKYAAECVRDNQKGASFTMKPAGKGKTAYVTITKTRKWFNDCQKKVREYQTEMENIKKLYKHGSATKKARTE</sequence>
<evidence type="ECO:0000313" key="2">
    <source>
        <dbReference type="Proteomes" id="UP000486351"/>
    </source>
</evidence>
<evidence type="ECO:0000313" key="1">
    <source>
        <dbReference type="EMBL" id="KAE9274180.1"/>
    </source>
</evidence>
<protein>
    <submittedName>
        <fullName evidence="1">Uncharacterized protein</fullName>
    </submittedName>
</protein>
<dbReference type="AlphaFoldDB" id="A0A6G0Q7U5"/>
<name>A0A6G0Q7U5_9STRA</name>
<proteinExistence type="predicted"/>
<organism evidence="1 2">
    <name type="scientific">Phytophthora fragariae</name>
    <dbReference type="NCBI Taxonomy" id="53985"/>
    <lineage>
        <taxon>Eukaryota</taxon>
        <taxon>Sar</taxon>
        <taxon>Stramenopiles</taxon>
        <taxon>Oomycota</taxon>
        <taxon>Peronosporomycetes</taxon>
        <taxon>Peronosporales</taxon>
        <taxon>Peronosporaceae</taxon>
        <taxon>Phytophthora</taxon>
    </lineage>
</organism>